<keyword evidence="4" id="KW-0235">DNA replication</keyword>
<evidence type="ECO:0000256" key="8">
    <source>
        <dbReference type="ARBA" id="ARBA00022842"/>
    </source>
</evidence>
<evidence type="ECO:0000256" key="2">
    <source>
        <dbReference type="ARBA" id="ARBA00005582"/>
    </source>
</evidence>
<dbReference type="PROSITE" id="PS51462">
    <property type="entry name" value="NUDIX"/>
    <property type="match status" value="1"/>
</dbReference>
<dbReference type="Pfam" id="PF00293">
    <property type="entry name" value="NUDIX"/>
    <property type="match status" value="1"/>
</dbReference>
<comment type="catalytic activity">
    <reaction evidence="10">
        <text>8-oxo-dGTP + H2O = 8-oxo-dGMP + diphosphate + H(+)</text>
        <dbReference type="Rhea" id="RHEA:31575"/>
        <dbReference type="ChEBI" id="CHEBI:15377"/>
        <dbReference type="ChEBI" id="CHEBI:15378"/>
        <dbReference type="ChEBI" id="CHEBI:33019"/>
        <dbReference type="ChEBI" id="CHEBI:63224"/>
        <dbReference type="ChEBI" id="CHEBI:77896"/>
        <dbReference type="EC" id="3.6.1.55"/>
    </reaction>
</comment>
<evidence type="ECO:0000313" key="18">
    <source>
        <dbReference type="EMBL" id="QOL19793.1"/>
    </source>
</evidence>
<dbReference type="InterPro" id="IPR015797">
    <property type="entry name" value="NUDIX_hydrolase-like_dom_sf"/>
</dbReference>
<evidence type="ECO:0000256" key="15">
    <source>
        <dbReference type="ARBA" id="ARBA00041979"/>
    </source>
</evidence>
<evidence type="ECO:0000313" key="19">
    <source>
        <dbReference type="Proteomes" id="UP000594001"/>
    </source>
</evidence>
<comment type="catalytic activity">
    <reaction evidence="11">
        <text>8-oxo-GTP + H2O = 8-oxo-GMP + diphosphate + H(+)</text>
        <dbReference type="Rhea" id="RHEA:67616"/>
        <dbReference type="ChEBI" id="CHEBI:15377"/>
        <dbReference type="ChEBI" id="CHEBI:15378"/>
        <dbReference type="ChEBI" id="CHEBI:33019"/>
        <dbReference type="ChEBI" id="CHEBI:143553"/>
        <dbReference type="ChEBI" id="CHEBI:145694"/>
    </reaction>
</comment>
<evidence type="ECO:0000256" key="4">
    <source>
        <dbReference type="ARBA" id="ARBA00022705"/>
    </source>
</evidence>
<keyword evidence="3" id="KW-0515">Mutator protein</keyword>
<dbReference type="CDD" id="cd02883">
    <property type="entry name" value="NUDIX_Hydrolase"/>
    <property type="match status" value="1"/>
</dbReference>
<dbReference type="SUPFAM" id="SSF55811">
    <property type="entry name" value="Nudix"/>
    <property type="match status" value="1"/>
</dbReference>
<evidence type="ECO:0000256" key="12">
    <source>
        <dbReference type="ARBA" id="ARBA00038905"/>
    </source>
</evidence>
<keyword evidence="6" id="KW-0227">DNA damage</keyword>
<keyword evidence="8" id="KW-0460">Magnesium</keyword>
<dbReference type="EC" id="3.6.1.55" evidence="12"/>
<dbReference type="KEGG" id="pbal:CPBP_00562"/>
<dbReference type="Gene3D" id="3.90.79.10">
    <property type="entry name" value="Nucleoside Triphosphate Pyrophosphohydrolase"/>
    <property type="match status" value="1"/>
</dbReference>
<dbReference type="GO" id="GO:0006260">
    <property type="term" value="P:DNA replication"/>
    <property type="evidence" value="ECO:0007669"/>
    <property type="project" value="UniProtKB-KW"/>
</dbReference>
<evidence type="ECO:0000256" key="3">
    <source>
        <dbReference type="ARBA" id="ARBA00022457"/>
    </source>
</evidence>
<dbReference type="InterPro" id="IPR047127">
    <property type="entry name" value="MutT-like"/>
</dbReference>
<evidence type="ECO:0000259" key="17">
    <source>
        <dbReference type="PROSITE" id="PS51462"/>
    </source>
</evidence>
<evidence type="ECO:0000256" key="6">
    <source>
        <dbReference type="ARBA" id="ARBA00022763"/>
    </source>
</evidence>
<organism evidence="18 19">
    <name type="scientific">Candidatus Bodocaedibacter vickermanii</name>
    <dbReference type="NCBI Taxonomy" id="2741701"/>
    <lineage>
        <taxon>Bacteria</taxon>
        <taxon>Pseudomonadati</taxon>
        <taxon>Pseudomonadota</taxon>
        <taxon>Alphaproteobacteria</taxon>
        <taxon>Holosporales</taxon>
        <taxon>Candidatus Paracaedibacteraceae</taxon>
        <taxon>Candidatus Bodocaedibacter</taxon>
    </lineage>
</organism>
<name>A0A7L9RT45_9PROT</name>
<dbReference type="AlphaFoldDB" id="A0A7L9RT45"/>
<keyword evidence="7" id="KW-0378">Hydrolase</keyword>
<dbReference type="GO" id="GO:0035539">
    <property type="term" value="F:8-oxo-7,8-dihydrodeoxyguanosine triphosphate pyrophosphatase activity"/>
    <property type="evidence" value="ECO:0007669"/>
    <property type="project" value="UniProtKB-EC"/>
</dbReference>
<accession>A0A7L9RT45</accession>
<dbReference type="InterPro" id="IPR000086">
    <property type="entry name" value="NUDIX_hydrolase_dom"/>
</dbReference>
<feature type="domain" description="Nudix hydrolase" evidence="17">
    <location>
        <begin position="1"/>
        <end position="144"/>
    </location>
</feature>
<protein>
    <recommendedName>
        <fullName evidence="13">8-oxo-dGTP diphosphatase</fullName>
        <ecNumber evidence="12">3.6.1.55</ecNumber>
    </recommendedName>
    <alternativeName>
        <fullName evidence="16">7,8-dihydro-8-oxoguanine-triphosphatase</fullName>
    </alternativeName>
    <alternativeName>
        <fullName evidence="15">Mutator protein MutT</fullName>
    </alternativeName>
    <alternativeName>
        <fullName evidence="14">dGTP pyrophosphohydrolase</fullName>
    </alternativeName>
</protein>
<reference evidence="18 19" key="1">
    <citation type="submission" date="2020-06" db="EMBL/GenBank/DDBJ databases">
        <title>The endosymbiont of the kinetoplastid Bodo saltans is a Paracaedibacter-like alpha-proteobacterium possessing a putative toxin-antitoxin system.</title>
        <authorList>
            <person name="Midha S."/>
            <person name="Rigden D.J."/>
            <person name="Siozios S."/>
            <person name="Hurst G.D.D."/>
            <person name="Jackson A.P."/>
        </authorList>
    </citation>
    <scope>NUCLEOTIDE SEQUENCE [LARGE SCALE GENOMIC DNA]</scope>
    <source>
        <strain evidence="18">Lake Konstanz</strain>
    </source>
</reference>
<evidence type="ECO:0000256" key="7">
    <source>
        <dbReference type="ARBA" id="ARBA00022801"/>
    </source>
</evidence>
<keyword evidence="9" id="KW-0234">DNA repair</keyword>
<dbReference type="PANTHER" id="PTHR47707:SF1">
    <property type="entry name" value="NUDIX HYDROLASE FAMILY PROTEIN"/>
    <property type="match status" value="1"/>
</dbReference>
<proteinExistence type="inferred from homology"/>
<gene>
    <name evidence="18" type="ORF">CPBP_00562</name>
</gene>
<dbReference type="GO" id="GO:0006281">
    <property type="term" value="P:DNA repair"/>
    <property type="evidence" value="ECO:0007669"/>
    <property type="project" value="UniProtKB-KW"/>
</dbReference>
<comment type="cofactor">
    <cofactor evidence="1">
        <name>Mg(2+)</name>
        <dbReference type="ChEBI" id="CHEBI:18420"/>
    </cofactor>
</comment>
<dbReference type="PANTHER" id="PTHR47707">
    <property type="entry name" value="8-OXO-DGTP DIPHOSPHATASE"/>
    <property type="match status" value="1"/>
</dbReference>
<evidence type="ECO:0000256" key="16">
    <source>
        <dbReference type="ARBA" id="ARBA00042798"/>
    </source>
</evidence>
<dbReference type="EMBL" id="CP054719">
    <property type="protein sequence ID" value="QOL19793.1"/>
    <property type="molecule type" value="Genomic_DNA"/>
</dbReference>
<evidence type="ECO:0000256" key="13">
    <source>
        <dbReference type="ARBA" id="ARBA00040794"/>
    </source>
</evidence>
<dbReference type="GO" id="GO:0044716">
    <property type="term" value="F:8-oxo-GDP phosphatase activity"/>
    <property type="evidence" value="ECO:0007669"/>
    <property type="project" value="TreeGrafter"/>
</dbReference>
<keyword evidence="5" id="KW-0479">Metal-binding</keyword>
<dbReference type="Proteomes" id="UP000594001">
    <property type="component" value="Chromosome"/>
</dbReference>
<dbReference type="RefSeq" id="WP_350332535.1">
    <property type="nucleotide sequence ID" value="NZ_CP054719.1"/>
</dbReference>
<evidence type="ECO:0000256" key="11">
    <source>
        <dbReference type="ARBA" id="ARBA00036904"/>
    </source>
</evidence>
<evidence type="ECO:0000256" key="14">
    <source>
        <dbReference type="ARBA" id="ARBA00041592"/>
    </source>
</evidence>
<dbReference type="GO" id="GO:0008413">
    <property type="term" value="F:8-oxo-7,8-dihydroguanosine triphosphate pyrophosphatase activity"/>
    <property type="evidence" value="ECO:0007669"/>
    <property type="project" value="TreeGrafter"/>
</dbReference>
<evidence type="ECO:0000256" key="10">
    <source>
        <dbReference type="ARBA" id="ARBA00035861"/>
    </source>
</evidence>
<sequence length="145" mass="16364">MNDLNYVVIVECAIELNGRYLIIKHPDYKEAGGLLAFPGGKVELKDHNTNGSSNVMLNAVKREIFEEVGINLLDPIRYVTSNHFKSGNGSECLILVFHCILDQTNPTVNPSTREVSEYYWLTSEEINQAPNSPTWLKEYLSCVNE</sequence>
<comment type="similarity">
    <text evidence="2">Belongs to the Nudix hydrolase family.</text>
</comment>
<keyword evidence="19" id="KW-1185">Reference proteome</keyword>
<evidence type="ECO:0000256" key="9">
    <source>
        <dbReference type="ARBA" id="ARBA00023204"/>
    </source>
</evidence>
<dbReference type="GO" id="GO:0046872">
    <property type="term" value="F:metal ion binding"/>
    <property type="evidence" value="ECO:0007669"/>
    <property type="project" value="UniProtKB-KW"/>
</dbReference>
<evidence type="ECO:0000256" key="5">
    <source>
        <dbReference type="ARBA" id="ARBA00022723"/>
    </source>
</evidence>
<dbReference type="GO" id="GO:0044715">
    <property type="term" value="F:8-oxo-dGDP phosphatase activity"/>
    <property type="evidence" value="ECO:0007669"/>
    <property type="project" value="TreeGrafter"/>
</dbReference>
<evidence type="ECO:0000256" key="1">
    <source>
        <dbReference type="ARBA" id="ARBA00001946"/>
    </source>
</evidence>